<sequence>MTFCQVPGCLKAVSDSKSKSYAARLRVCEYHRQNVTVINGEACRFCQQCSKFHALQRFKGNQRSCQEQLLKHNMRRRRKRALKKKINTIILQEETSKQARILRSLFRTICEENGTASRYFCTEGLKLPVVSSSRYEKGAETMSWFGVSRKYREKQEADIEWVFDSTGYCVRYGSGMSANCS</sequence>
<dbReference type="GO" id="GO:0008270">
    <property type="term" value="F:zinc ion binding"/>
    <property type="evidence" value="ECO:0007669"/>
    <property type="project" value="UniProtKB-KW"/>
</dbReference>
<keyword evidence="1" id="KW-0479">Metal-binding</keyword>
<evidence type="ECO:0000259" key="4">
    <source>
        <dbReference type="PROSITE" id="PS51141"/>
    </source>
</evidence>
<dbReference type="SUPFAM" id="SSF103612">
    <property type="entry name" value="SBT domain"/>
    <property type="match status" value="1"/>
</dbReference>
<dbReference type="GO" id="GO:0005634">
    <property type="term" value="C:nucleus"/>
    <property type="evidence" value="ECO:0007669"/>
    <property type="project" value="InterPro"/>
</dbReference>
<dbReference type="EMBL" id="GBEZ01010375">
    <property type="protein sequence ID" value="JAC75293.1"/>
    <property type="molecule type" value="Transcribed_RNA"/>
</dbReference>
<keyword evidence="2" id="KW-0863">Zinc-finger</keyword>
<proteinExistence type="predicted"/>
<dbReference type="InterPro" id="IPR036893">
    <property type="entry name" value="SBP_sf"/>
</dbReference>
<accession>A0A061RTI8</accession>
<keyword evidence="3" id="KW-0862">Zinc</keyword>
<evidence type="ECO:0000256" key="2">
    <source>
        <dbReference type="ARBA" id="ARBA00022771"/>
    </source>
</evidence>
<organism evidence="5">
    <name type="scientific">Tetraselmis sp. GSL018</name>
    <dbReference type="NCBI Taxonomy" id="582737"/>
    <lineage>
        <taxon>Eukaryota</taxon>
        <taxon>Viridiplantae</taxon>
        <taxon>Chlorophyta</taxon>
        <taxon>core chlorophytes</taxon>
        <taxon>Chlorodendrophyceae</taxon>
        <taxon>Chlorodendrales</taxon>
        <taxon>Chlorodendraceae</taxon>
        <taxon>Tetraselmis</taxon>
    </lineage>
</organism>
<dbReference type="PANTHER" id="PTHR31251:SF169">
    <property type="entry name" value="SQUAMOSA PROMOTER-BINDING-LIKE PROTEIN 8"/>
    <property type="match status" value="1"/>
</dbReference>
<name>A0A061RTI8_9CHLO</name>
<dbReference type="PROSITE" id="PS51141">
    <property type="entry name" value="ZF_SBP"/>
    <property type="match status" value="1"/>
</dbReference>
<reference evidence="5" key="1">
    <citation type="submission" date="2014-05" db="EMBL/GenBank/DDBJ databases">
        <title>The transcriptome of the halophilic microalga Tetraselmis sp. GSL018 isolated from the Great Salt Lake, Utah.</title>
        <authorList>
            <person name="Jinkerson R.E."/>
            <person name="D'Adamo S."/>
            <person name="Posewitz M.C."/>
        </authorList>
    </citation>
    <scope>NUCLEOTIDE SEQUENCE</scope>
    <source>
        <strain evidence="5">GSL018</strain>
    </source>
</reference>
<dbReference type="AlphaFoldDB" id="A0A061RTI8"/>
<protein>
    <recommendedName>
        <fullName evidence="4">SBP-type domain-containing protein</fullName>
    </recommendedName>
</protein>
<evidence type="ECO:0000256" key="3">
    <source>
        <dbReference type="ARBA" id="ARBA00022833"/>
    </source>
</evidence>
<evidence type="ECO:0000313" key="5">
    <source>
        <dbReference type="EMBL" id="JAC75293.1"/>
    </source>
</evidence>
<feature type="domain" description="SBP-type" evidence="4">
    <location>
        <begin position="1"/>
        <end position="79"/>
    </location>
</feature>
<dbReference type="PANTHER" id="PTHR31251">
    <property type="entry name" value="SQUAMOSA PROMOTER-BINDING-LIKE PROTEIN 4"/>
    <property type="match status" value="1"/>
</dbReference>
<gene>
    <name evidence="5" type="ORF">TSPGSL018_23508</name>
</gene>
<dbReference type="InterPro" id="IPR044817">
    <property type="entry name" value="SBP-like"/>
</dbReference>
<dbReference type="InterPro" id="IPR004333">
    <property type="entry name" value="SBP_dom"/>
</dbReference>
<evidence type="ECO:0000256" key="1">
    <source>
        <dbReference type="ARBA" id="ARBA00022723"/>
    </source>
</evidence>
<dbReference type="Pfam" id="PF03110">
    <property type="entry name" value="SBP"/>
    <property type="match status" value="1"/>
</dbReference>
<dbReference type="GO" id="GO:0003677">
    <property type="term" value="F:DNA binding"/>
    <property type="evidence" value="ECO:0007669"/>
    <property type="project" value="InterPro"/>
</dbReference>
<dbReference type="Gene3D" id="4.10.1100.10">
    <property type="entry name" value="Transcription factor, SBP-box domain"/>
    <property type="match status" value="1"/>
</dbReference>